<comment type="caution">
    <text evidence="3">The sequence shown here is derived from an EMBL/GenBank/DDBJ whole genome shotgun (WGS) entry which is preliminary data.</text>
</comment>
<proteinExistence type="predicted"/>
<name>A0A7W3P4L8_9ACTN</name>
<dbReference type="AlphaFoldDB" id="A0A7W3P4L8"/>
<protein>
    <submittedName>
        <fullName evidence="3">Uncharacterized protein</fullName>
    </submittedName>
</protein>
<feature type="region of interest" description="Disordered" evidence="1">
    <location>
        <begin position="1"/>
        <end position="35"/>
    </location>
</feature>
<keyword evidence="2" id="KW-0812">Transmembrane</keyword>
<sequence length="105" mass="11747">MGDERQEGGVPPSDWTRRAEQAKADGSWYSDREPVPLPRRTRWRRFLLGFGGVMITGLVVQTILDLVRGRPLTFASLSSSALDSVFLALMAGLALAFPPRRWGRF</sequence>
<dbReference type="EMBL" id="JACGWT010000001">
    <property type="protein sequence ID" value="MBA8792972.1"/>
    <property type="molecule type" value="Genomic_DNA"/>
</dbReference>
<dbReference type="Proteomes" id="UP000523079">
    <property type="component" value="Unassembled WGS sequence"/>
</dbReference>
<gene>
    <name evidence="3" type="ORF">FHX74_000566</name>
</gene>
<accession>A0A7W3P4L8</accession>
<keyword evidence="4" id="KW-1185">Reference proteome</keyword>
<keyword evidence="2" id="KW-0472">Membrane</keyword>
<organism evidence="3 4">
    <name type="scientific">Microlunatus kandeliicorticis</name>
    <dbReference type="NCBI Taxonomy" id="1759536"/>
    <lineage>
        <taxon>Bacteria</taxon>
        <taxon>Bacillati</taxon>
        <taxon>Actinomycetota</taxon>
        <taxon>Actinomycetes</taxon>
        <taxon>Propionibacteriales</taxon>
        <taxon>Propionibacteriaceae</taxon>
        <taxon>Microlunatus</taxon>
    </lineage>
</organism>
<dbReference type="RefSeq" id="WP_182558542.1">
    <property type="nucleotide sequence ID" value="NZ_JACGWT010000001.1"/>
</dbReference>
<reference evidence="3 4" key="1">
    <citation type="submission" date="2020-07" db="EMBL/GenBank/DDBJ databases">
        <title>Sequencing the genomes of 1000 actinobacteria strains.</title>
        <authorList>
            <person name="Klenk H.-P."/>
        </authorList>
    </citation>
    <scope>NUCLEOTIDE SEQUENCE [LARGE SCALE GENOMIC DNA]</scope>
    <source>
        <strain evidence="3 4">DSM 100723</strain>
    </source>
</reference>
<evidence type="ECO:0000313" key="3">
    <source>
        <dbReference type="EMBL" id="MBA8792972.1"/>
    </source>
</evidence>
<evidence type="ECO:0000313" key="4">
    <source>
        <dbReference type="Proteomes" id="UP000523079"/>
    </source>
</evidence>
<feature type="transmembrane region" description="Helical" evidence="2">
    <location>
        <begin position="76"/>
        <end position="97"/>
    </location>
</feature>
<evidence type="ECO:0000256" key="2">
    <source>
        <dbReference type="SAM" id="Phobius"/>
    </source>
</evidence>
<feature type="transmembrane region" description="Helical" evidence="2">
    <location>
        <begin position="46"/>
        <end position="64"/>
    </location>
</feature>
<evidence type="ECO:0000256" key="1">
    <source>
        <dbReference type="SAM" id="MobiDB-lite"/>
    </source>
</evidence>
<keyword evidence="2" id="KW-1133">Transmembrane helix</keyword>